<feature type="transmembrane region" description="Helical" evidence="8">
    <location>
        <begin position="195"/>
        <end position="213"/>
    </location>
</feature>
<dbReference type="InterPro" id="IPR027417">
    <property type="entry name" value="P-loop_NTPase"/>
</dbReference>
<dbReference type="Gene3D" id="3.40.50.300">
    <property type="entry name" value="P-loop containing nucleotide triphosphate hydrolases"/>
    <property type="match status" value="1"/>
</dbReference>
<evidence type="ECO:0000256" key="1">
    <source>
        <dbReference type="ARBA" id="ARBA00004651"/>
    </source>
</evidence>
<feature type="region of interest" description="Disordered" evidence="7">
    <location>
        <begin position="1"/>
        <end position="45"/>
    </location>
</feature>
<feature type="transmembrane region" description="Helical" evidence="8">
    <location>
        <begin position="94"/>
        <end position="116"/>
    </location>
</feature>
<feature type="compositionally biased region" description="Low complexity" evidence="7">
    <location>
        <begin position="26"/>
        <end position="45"/>
    </location>
</feature>
<keyword evidence="6 8" id="KW-0472">Membrane</keyword>
<dbReference type="PANTHER" id="PTHR24221">
    <property type="entry name" value="ATP-BINDING CASSETTE SUB-FAMILY B"/>
    <property type="match status" value="1"/>
</dbReference>
<dbReference type="EMBL" id="JBHTCM010000040">
    <property type="protein sequence ID" value="MFC7335486.1"/>
    <property type="molecule type" value="Genomic_DNA"/>
</dbReference>
<dbReference type="InterPro" id="IPR039421">
    <property type="entry name" value="Type_1_exporter"/>
</dbReference>
<sequence length="588" mass="60779">MPRSHIPRDGGPRQPESSPAPGGPGTDSTAAPAPASRASRPRRPAWAAEPALRRAAWLQAGAALLWLPQAWLLARALGTLVAGGTGVEAVAGEAGLILLLGLVRAVLDIYGGRLAFRSARDRLGRDRARAVAALAGLPPLDPGRPAAGAAAALVTEQAEAVLAYWHRFRPAKLRVVLVGPFILLAVGWVSWLAALLLLLTAPLIFLFMALIGWRAKAASEARLAEVADMHGLLLDRLRGLPTIRALGAVEAAALRLRSLSDTVRRRTMAVLRIAFLSSTVLELFSALGVAMVAVYVGFHLLGELHFGTWGGELGLEQGLFILLLAPAWFEPLRELATLWHDRASGEAALAALQKLGDASAAGSAAAAPADEATPAAPAGAAGQPPALEVRALRFAHPGGVGSVFDGFDLAVAPGERVALLGPSGSGKSTLLALIAGLLRPEAGEIRIDGLPMTPASAPALRHHIAWVGHRPHFRAVSLHANAAFGRPGTLADAALARLLPGVDPARRVGEGGVGLSGGEALRLALARAVADPDAGLILADEPTAHLDAGTADDVADALLAAAEGRTLLVATHDPRLAARLDRIVRIVP</sequence>
<evidence type="ECO:0000259" key="10">
    <source>
        <dbReference type="PROSITE" id="PS50929"/>
    </source>
</evidence>
<dbReference type="InterPro" id="IPR014216">
    <property type="entry name" value="ABC_transptr_CydD"/>
</dbReference>
<evidence type="ECO:0000313" key="11">
    <source>
        <dbReference type="EMBL" id="MFC7335486.1"/>
    </source>
</evidence>
<dbReference type="PROSITE" id="PS50929">
    <property type="entry name" value="ABC_TM1F"/>
    <property type="match status" value="1"/>
</dbReference>
<evidence type="ECO:0000256" key="3">
    <source>
        <dbReference type="ARBA" id="ARBA00022741"/>
    </source>
</evidence>
<feature type="transmembrane region" description="Helical" evidence="8">
    <location>
        <begin position="273"/>
        <end position="297"/>
    </location>
</feature>
<dbReference type="SUPFAM" id="SSF90123">
    <property type="entry name" value="ABC transporter transmembrane region"/>
    <property type="match status" value="1"/>
</dbReference>
<gene>
    <name evidence="11" type="primary">cydD</name>
    <name evidence="11" type="ORF">ACFQPS_20150</name>
</gene>
<keyword evidence="5 8" id="KW-1133">Transmembrane helix</keyword>
<feature type="domain" description="ABC transmembrane type-1" evidence="10">
    <location>
        <begin position="58"/>
        <end position="344"/>
    </location>
</feature>
<evidence type="ECO:0000256" key="5">
    <source>
        <dbReference type="ARBA" id="ARBA00022989"/>
    </source>
</evidence>
<dbReference type="Gene3D" id="1.20.1560.10">
    <property type="entry name" value="ABC transporter type 1, transmembrane domain"/>
    <property type="match status" value="1"/>
</dbReference>
<evidence type="ECO:0000259" key="9">
    <source>
        <dbReference type="PROSITE" id="PS50893"/>
    </source>
</evidence>
<evidence type="ECO:0000256" key="7">
    <source>
        <dbReference type="SAM" id="MobiDB-lite"/>
    </source>
</evidence>
<reference evidence="12" key="1">
    <citation type="journal article" date="2019" name="Int. J. Syst. Evol. Microbiol.">
        <title>The Global Catalogue of Microorganisms (GCM) 10K type strain sequencing project: providing services to taxonomists for standard genome sequencing and annotation.</title>
        <authorList>
            <consortium name="The Broad Institute Genomics Platform"/>
            <consortium name="The Broad Institute Genome Sequencing Center for Infectious Disease"/>
            <person name="Wu L."/>
            <person name="Ma J."/>
        </authorList>
    </citation>
    <scope>NUCLEOTIDE SEQUENCE [LARGE SCALE GENOMIC DNA]</scope>
    <source>
        <strain evidence="12">CGMCC 1.16275</strain>
    </source>
</reference>
<comment type="subcellular location">
    <subcellularLocation>
        <location evidence="1">Cell membrane</location>
        <topology evidence="1">Multi-pass membrane protein</topology>
    </subcellularLocation>
</comment>
<keyword evidence="4" id="KW-0067">ATP-binding</keyword>
<proteinExistence type="predicted"/>
<evidence type="ECO:0000256" key="2">
    <source>
        <dbReference type="ARBA" id="ARBA00022692"/>
    </source>
</evidence>
<feature type="transmembrane region" description="Helical" evidence="8">
    <location>
        <begin position="55"/>
        <end position="74"/>
    </location>
</feature>
<comment type="caution">
    <text evidence="11">The sequence shown here is derived from an EMBL/GenBank/DDBJ whole genome shotgun (WGS) entry which is preliminary data.</text>
</comment>
<dbReference type="Proteomes" id="UP001596456">
    <property type="component" value="Unassembled WGS sequence"/>
</dbReference>
<dbReference type="InterPro" id="IPR011527">
    <property type="entry name" value="ABC1_TM_dom"/>
</dbReference>
<feature type="domain" description="ABC transporter" evidence="9">
    <location>
        <begin position="387"/>
        <end position="587"/>
    </location>
</feature>
<dbReference type="InterPro" id="IPR003593">
    <property type="entry name" value="AAA+_ATPase"/>
</dbReference>
<feature type="compositionally biased region" description="Basic and acidic residues" evidence="7">
    <location>
        <begin position="1"/>
        <end position="11"/>
    </location>
</feature>
<keyword evidence="3" id="KW-0547">Nucleotide-binding</keyword>
<dbReference type="SMART" id="SM00382">
    <property type="entry name" value="AAA"/>
    <property type="match status" value="1"/>
</dbReference>
<accession>A0ABW2L1R1</accession>
<protein>
    <submittedName>
        <fullName evidence="11">Thiol reductant ABC exporter subunit CydD</fullName>
    </submittedName>
</protein>
<dbReference type="Pfam" id="PF00664">
    <property type="entry name" value="ABC_membrane"/>
    <property type="match status" value="1"/>
</dbReference>
<evidence type="ECO:0000256" key="4">
    <source>
        <dbReference type="ARBA" id="ARBA00022840"/>
    </source>
</evidence>
<dbReference type="InterPro" id="IPR036640">
    <property type="entry name" value="ABC1_TM_sf"/>
</dbReference>
<evidence type="ECO:0000256" key="6">
    <source>
        <dbReference type="ARBA" id="ARBA00023136"/>
    </source>
</evidence>
<dbReference type="CDD" id="cd18584">
    <property type="entry name" value="ABC_6TM_AarD_CydD"/>
    <property type="match status" value="1"/>
</dbReference>
<dbReference type="PANTHER" id="PTHR24221:SF261">
    <property type="entry name" value="GLUTATHIONE_L-CYSTEINE TRANSPORT SYSTEM ATP-BINDING_PERMEASE PROTEIN CYDD"/>
    <property type="match status" value="1"/>
</dbReference>
<dbReference type="RefSeq" id="WP_377361148.1">
    <property type="nucleotide sequence ID" value="NZ_JBHTCM010000040.1"/>
</dbReference>
<keyword evidence="12" id="KW-1185">Reference proteome</keyword>
<dbReference type="NCBIfam" id="TIGR02857">
    <property type="entry name" value="CydD"/>
    <property type="match status" value="1"/>
</dbReference>
<organism evidence="11 12">
    <name type="scientific">Rhodocista pekingensis</name>
    <dbReference type="NCBI Taxonomy" id="201185"/>
    <lineage>
        <taxon>Bacteria</taxon>
        <taxon>Pseudomonadati</taxon>
        <taxon>Pseudomonadota</taxon>
        <taxon>Alphaproteobacteria</taxon>
        <taxon>Rhodospirillales</taxon>
        <taxon>Azospirillaceae</taxon>
        <taxon>Rhodocista</taxon>
    </lineage>
</organism>
<keyword evidence="2 8" id="KW-0812">Transmembrane</keyword>
<dbReference type="PROSITE" id="PS50893">
    <property type="entry name" value="ABC_TRANSPORTER_2"/>
    <property type="match status" value="1"/>
</dbReference>
<dbReference type="SUPFAM" id="SSF52540">
    <property type="entry name" value="P-loop containing nucleoside triphosphate hydrolases"/>
    <property type="match status" value="1"/>
</dbReference>
<dbReference type="InterPro" id="IPR003439">
    <property type="entry name" value="ABC_transporter-like_ATP-bd"/>
</dbReference>
<name>A0ABW2L1R1_9PROT</name>
<evidence type="ECO:0000313" key="12">
    <source>
        <dbReference type="Proteomes" id="UP001596456"/>
    </source>
</evidence>
<dbReference type="Pfam" id="PF00005">
    <property type="entry name" value="ABC_tran"/>
    <property type="match status" value="1"/>
</dbReference>
<feature type="transmembrane region" description="Helical" evidence="8">
    <location>
        <begin position="171"/>
        <end position="189"/>
    </location>
</feature>
<evidence type="ECO:0000256" key="8">
    <source>
        <dbReference type="SAM" id="Phobius"/>
    </source>
</evidence>